<proteinExistence type="predicted"/>
<protein>
    <submittedName>
        <fullName evidence="2">Uncharacterized protein</fullName>
    </submittedName>
</protein>
<dbReference type="Proteomes" id="UP000632273">
    <property type="component" value="Unassembled WGS sequence"/>
</dbReference>
<comment type="caution">
    <text evidence="2">The sequence shown here is derived from an EMBL/GenBank/DDBJ whole genome shotgun (WGS) entry which is preliminary data.</text>
</comment>
<dbReference type="RefSeq" id="WP_188815181.1">
    <property type="nucleotide sequence ID" value="NZ_BMHT01000006.1"/>
</dbReference>
<feature type="signal peptide" evidence="1">
    <location>
        <begin position="1"/>
        <end position="20"/>
    </location>
</feature>
<accession>A0ABQ1UHM5</accession>
<dbReference type="EMBL" id="BMHT01000006">
    <property type="protein sequence ID" value="GGF19245.1"/>
    <property type="molecule type" value="Genomic_DNA"/>
</dbReference>
<evidence type="ECO:0000256" key="1">
    <source>
        <dbReference type="SAM" id="SignalP"/>
    </source>
</evidence>
<reference evidence="3" key="1">
    <citation type="journal article" date="2019" name="Int. J. Syst. Evol. Microbiol.">
        <title>The Global Catalogue of Microorganisms (GCM) 10K type strain sequencing project: providing services to taxonomists for standard genome sequencing and annotation.</title>
        <authorList>
            <consortium name="The Broad Institute Genomics Platform"/>
            <consortium name="The Broad Institute Genome Sequencing Center for Infectious Disease"/>
            <person name="Wu L."/>
            <person name="Ma J."/>
        </authorList>
    </citation>
    <scope>NUCLEOTIDE SEQUENCE [LARGE SCALE GENOMIC DNA]</scope>
    <source>
        <strain evidence="3">CGMCC 1.15197</strain>
    </source>
</reference>
<evidence type="ECO:0000313" key="2">
    <source>
        <dbReference type="EMBL" id="GGF19245.1"/>
    </source>
</evidence>
<gene>
    <name evidence="2" type="ORF">GCM10011383_33500</name>
</gene>
<keyword evidence="1" id="KW-0732">Signal</keyword>
<evidence type="ECO:0000313" key="3">
    <source>
        <dbReference type="Proteomes" id="UP000632273"/>
    </source>
</evidence>
<keyword evidence="3" id="KW-1185">Reference proteome</keyword>
<feature type="chain" id="PRO_5045865694" evidence="1">
    <location>
        <begin position="21"/>
        <end position="162"/>
    </location>
</feature>
<sequence>MKRRIIYAGLLFVASSCNFSQSGSHEYTQPTYRINFYIENNSPTQPAIGLTVIWDTSLIAQDTFRYTRISDQYSYYTRKEVTGNHHLKIVDSSNKLSIDTTLNLQDSLTHVFVGFAYNKLDTTELNRIKKQHYPEGDSVVIKALSEPKRLIVHLEHGQISIP</sequence>
<dbReference type="PROSITE" id="PS51257">
    <property type="entry name" value="PROKAR_LIPOPROTEIN"/>
    <property type="match status" value="1"/>
</dbReference>
<organism evidence="2 3">
    <name type="scientific">Hymenobacter cavernae</name>
    <dbReference type="NCBI Taxonomy" id="2044852"/>
    <lineage>
        <taxon>Bacteria</taxon>
        <taxon>Pseudomonadati</taxon>
        <taxon>Bacteroidota</taxon>
        <taxon>Cytophagia</taxon>
        <taxon>Cytophagales</taxon>
        <taxon>Hymenobacteraceae</taxon>
        <taxon>Hymenobacter</taxon>
    </lineage>
</organism>
<name>A0ABQ1UHM5_9BACT</name>